<reference evidence="1" key="2">
    <citation type="journal article" date="2015" name="Data Brief">
        <title>Shoot transcriptome of the giant reed, Arundo donax.</title>
        <authorList>
            <person name="Barrero R.A."/>
            <person name="Guerrero F.D."/>
            <person name="Moolhuijzen P."/>
            <person name="Goolsby J.A."/>
            <person name="Tidwell J."/>
            <person name="Bellgard S.E."/>
            <person name="Bellgard M.I."/>
        </authorList>
    </citation>
    <scope>NUCLEOTIDE SEQUENCE</scope>
    <source>
        <tissue evidence="1">Shoot tissue taken approximately 20 cm above the soil surface</tissue>
    </source>
</reference>
<dbReference type="AlphaFoldDB" id="A0A0A9FKG6"/>
<protein>
    <submittedName>
        <fullName evidence="1">Uncharacterized protein</fullName>
    </submittedName>
</protein>
<name>A0A0A9FKG6_ARUDO</name>
<organism evidence="1">
    <name type="scientific">Arundo donax</name>
    <name type="common">Giant reed</name>
    <name type="synonym">Donax arundinaceus</name>
    <dbReference type="NCBI Taxonomy" id="35708"/>
    <lineage>
        <taxon>Eukaryota</taxon>
        <taxon>Viridiplantae</taxon>
        <taxon>Streptophyta</taxon>
        <taxon>Embryophyta</taxon>
        <taxon>Tracheophyta</taxon>
        <taxon>Spermatophyta</taxon>
        <taxon>Magnoliopsida</taxon>
        <taxon>Liliopsida</taxon>
        <taxon>Poales</taxon>
        <taxon>Poaceae</taxon>
        <taxon>PACMAD clade</taxon>
        <taxon>Arundinoideae</taxon>
        <taxon>Arundineae</taxon>
        <taxon>Arundo</taxon>
    </lineage>
</organism>
<proteinExistence type="predicted"/>
<sequence length="50" mass="5506">MGIKQGSLQLMYFVYPCNHRIVPLDFSVSSVSENGISSMYVLAVTEHVSA</sequence>
<evidence type="ECO:0000313" key="1">
    <source>
        <dbReference type="EMBL" id="JAE13530.1"/>
    </source>
</evidence>
<accession>A0A0A9FKG6</accession>
<dbReference type="EMBL" id="GBRH01184366">
    <property type="protein sequence ID" value="JAE13530.1"/>
    <property type="molecule type" value="Transcribed_RNA"/>
</dbReference>
<reference evidence="1" key="1">
    <citation type="submission" date="2014-09" db="EMBL/GenBank/DDBJ databases">
        <authorList>
            <person name="Magalhaes I.L.F."/>
            <person name="Oliveira U."/>
            <person name="Santos F.R."/>
            <person name="Vidigal T.H.D.A."/>
            <person name="Brescovit A.D."/>
            <person name="Santos A.J."/>
        </authorList>
    </citation>
    <scope>NUCLEOTIDE SEQUENCE</scope>
    <source>
        <tissue evidence="1">Shoot tissue taken approximately 20 cm above the soil surface</tissue>
    </source>
</reference>